<keyword evidence="1" id="KW-0732">Signal</keyword>
<keyword evidence="2" id="KW-1185">Reference proteome</keyword>
<name>A0A0N5C5Y2_STREA</name>
<evidence type="ECO:0000313" key="3">
    <source>
        <dbReference type="WBParaSite" id="SPAL_0001335725.1"/>
    </source>
</evidence>
<proteinExistence type="predicted"/>
<feature type="chain" id="PRO_5005895422" evidence="1">
    <location>
        <begin position="23"/>
        <end position="90"/>
    </location>
</feature>
<dbReference type="Proteomes" id="UP000046392">
    <property type="component" value="Unplaced"/>
</dbReference>
<organism evidence="2 3">
    <name type="scientific">Strongyloides papillosus</name>
    <name type="common">Intestinal threadworm</name>
    <dbReference type="NCBI Taxonomy" id="174720"/>
    <lineage>
        <taxon>Eukaryota</taxon>
        <taxon>Metazoa</taxon>
        <taxon>Ecdysozoa</taxon>
        <taxon>Nematoda</taxon>
        <taxon>Chromadorea</taxon>
        <taxon>Rhabditida</taxon>
        <taxon>Tylenchina</taxon>
        <taxon>Panagrolaimomorpha</taxon>
        <taxon>Strongyloidoidea</taxon>
        <taxon>Strongyloididae</taxon>
        <taxon>Strongyloides</taxon>
    </lineage>
</organism>
<sequence>MVFLRALTIFIISISISKIIISISETVENKNNTSKVNVYVWGYLNCTQCGPNDVLIDLLENGKSRNITTGTCTKNFEFDIWTENSTSLCK</sequence>
<evidence type="ECO:0000256" key="1">
    <source>
        <dbReference type="SAM" id="SignalP"/>
    </source>
</evidence>
<evidence type="ECO:0000313" key="2">
    <source>
        <dbReference type="Proteomes" id="UP000046392"/>
    </source>
</evidence>
<feature type="signal peptide" evidence="1">
    <location>
        <begin position="1"/>
        <end position="22"/>
    </location>
</feature>
<dbReference type="AlphaFoldDB" id="A0A0N5C5Y2"/>
<accession>A0A0N5C5Y2</accession>
<reference evidence="3" key="1">
    <citation type="submission" date="2017-02" db="UniProtKB">
        <authorList>
            <consortium name="WormBaseParasite"/>
        </authorList>
    </citation>
    <scope>IDENTIFICATION</scope>
</reference>
<protein>
    <submittedName>
        <fullName evidence="3">Uncharacterized protein</fullName>
    </submittedName>
</protein>
<dbReference type="WBParaSite" id="SPAL_0001335725.1">
    <property type="protein sequence ID" value="SPAL_0001335725.1"/>
    <property type="gene ID" value="SPAL_0001335725"/>
</dbReference>